<dbReference type="Pfam" id="PF05977">
    <property type="entry name" value="MFS_3"/>
    <property type="match status" value="1"/>
</dbReference>
<feature type="transmembrane region" description="Helical" evidence="7">
    <location>
        <begin position="123"/>
        <end position="146"/>
    </location>
</feature>
<gene>
    <name evidence="9" type="ORF">I8E28_06880</name>
</gene>
<feature type="transmembrane region" description="Helical" evidence="7">
    <location>
        <begin position="394"/>
        <end position="415"/>
    </location>
</feature>
<organism evidence="9 10">
    <name type="scientific">Ramlibacter algicola</name>
    <dbReference type="NCBI Taxonomy" id="2795217"/>
    <lineage>
        <taxon>Bacteria</taxon>
        <taxon>Pseudomonadati</taxon>
        <taxon>Pseudomonadota</taxon>
        <taxon>Betaproteobacteria</taxon>
        <taxon>Burkholderiales</taxon>
        <taxon>Comamonadaceae</taxon>
        <taxon>Ramlibacter</taxon>
    </lineage>
</organism>
<keyword evidence="6 7" id="KW-0472">Membrane</keyword>
<keyword evidence="3" id="KW-1003">Cell membrane</keyword>
<dbReference type="GO" id="GO:0005886">
    <property type="term" value="C:plasma membrane"/>
    <property type="evidence" value="ECO:0007669"/>
    <property type="project" value="UniProtKB-SubCell"/>
</dbReference>
<dbReference type="InterPro" id="IPR010290">
    <property type="entry name" value="TM_effector"/>
</dbReference>
<accession>A0A934PZL4</accession>
<evidence type="ECO:0000256" key="5">
    <source>
        <dbReference type="ARBA" id="ARBA00022989"/>
    </source>
</evidence>
<name>A0A934PZL4_9BURK</name>
<dbReference type="InterPro" id="IPR020846">
    <property type="entry name" value="MFS_dom"/>
</dbReference>
<evidence type="ECO:0000256" key="7">
    <source>
        <dbReference type="SAM" id="Phobius"/>
    </source>
</evidence>
<evidence type="ECO:0000256" key="4">
    <source>
        <dbReference type="ARBA" id="ARBA00022692"/>
    </source>
</evidence>
<dbReference type="PANTHER" id="PTHR23513">
    <property type="entry name" value="INTEGRAL MEMBRANE EFFLUX PROTEIN-RELATED"/>
    <property type="match status" value="1"/>
</dbReference>
<evidence type="ECO:0000256" key="2">
    <source>
        <dbReference type="ARBA" id="ARBA00022448"/>
    </source>
</evidence>
<dbReference type="PANTHER" id="PTHR23513:SF6">
    <property type="entry name" value="MAJOR FACILITATOR SUPERFAMILY ASSOCIATED DOMAIN-CONTAINING PROTEIN"/>
    <property type="match status" value="1"/>
</dbReference>
<evidence type="ECO:0000256" key="6">
    <source>
        <dbReference type="ARBA" id="ARBA00023136"/>
    </source>
</evidence>
<dbReference type="EMBL" id="JAEDAO010000001">
    <property type="protein sequence ID" value="MBK0392308.1"/>
    <property type="molecule type" value="Genomic_DNA"/>
</dbReference>
<evidence type="ECO:0000313" key="9">
    <source>
        <dbReference type="EMBL" id="MBK0392308.1"/>
    </source>
</evidence>
<dbReference type="InterPro" id="IPR036259">
    <property type="entry name" value="MFS_trans_sf"/>
</dbReference>
<comment type="caution">
    <text evidence="9">The sequence shown here is derived from an EMBL/GenBank/DDBJ whole genome shotgun (WGS) entry which is preliminary data.</text>
</comment>
<feature type="transmembrane region" description="Helical" evidence="7">
    <location>
        <begin position="273"/>
        <end position="292"/>
    </location>
</feature>
<dbReference type="SUPFAM" id="SSF103473">
    <property type="entry name" value="MFS general substrate transporter"/>
    <property type="match status" value="1"/>
</dbReference>
<keyword evidence="4 7" id="KW-0812">Transmembrane</keyword>
<dbReference type="AlphaFoldDB" id="A0A934PZL4"/>
<dbReference type="Gene3D" id="1.20.1250.20">
    <property type="entry name" value="MFS general substrate transporter like domains"/>
    <property type="match status" value="1"/>
</dbReference>
<feature type="transmembrane region" description="Helical" evidence="7">
    <location>
        <begin position="372"/>
        <end position="388"/>
    </location>
</feature>
<feature type="transmembrane region" description="Helical" evidence="7">
    <location>
        <begin position="327"/>
        <end position="351"/>
    </location>
</feature>
<evidence type="ECO:0000259" key="8">
    <source>
        <dbReference type="PROSITE" id="PS50850"/>
    </source>
</evidence>
<protein>
    <submittedName>
        <fullName evidence="9">MFS transporter</fullName>
    </submittedName>
</protein>
<feature type="transmembrane region" description="Helical" evidence="7">
    <location>
        <begin position="304"/>
        <end position="321"/>
    </location>
</feature>
<evidence type="ECO:0000256" key="1">
    <source>
        <dbReference type="ARBA" id="ARBA00004651"/>
    </source>
</evidence>
<keyword evidence="10" id="KW-1185">Reference proteome</keyword>
<comment type="subcellular location">
    <subcellularLocation>
        <location evidence="1">Cell membrane</location>
        <topology evidence="1">Multi-pass membrane protein</topology>
    </subcellularLocation>
</comment>
<feature type="transmembrane region" description="Helical" evidence="7">
    <location>
        <begin position="65"/>
        <end position="87"/>
    </location>
</feature>
<dbReference type="Proteomes" id="UP000617041">
    <property type="component" value="Unassembled WGS sequence"/>
</dbReference>
<evidence type="ECO:0000256" key="3">
    <source>
        <dbReference type="ARBA" id="ARBA00022475"/>
    </source>
</evidence>
<dbReference type="CDD" id="cd06173">
    <property type="entry name" value="MFS_MefA_like"/>
    <property type="match status" value="1"/>
</dbReference>
<dbReference type="GO" id="GO:0022857">
    <property type="term" value="F:transmembrane transporter activity"/>
    <property type="evidence" value="ECO:0007669"/>
    <property type="project" value="InterPro"/>
</dbReference>
<feature type="transmembrane region" description="Helical" evidence="7">
    <location>
        <begin position="93"/>
        <end position="116"/>
    </location>
</feature>
<proteinExistence type="predicted"/>
<feature type="domain" description="Major facilitator superfamily (MFS) profile" evidence="8">
    <location>
        <begin position="222"/>
        <end position="429"/>
    </location>
</feature>
<keyword evidence="5 7" id="KW-1133">Transmembrane helix</keyword>
<sequence length="429" mass="45643">MAETATASPRWWTPAAWLSPRDLLREPLYRRLWTSVLISSFGGQITMLALPLAAAVLLHATPTQMGWLSAMELAPFVLFSLPAGVWLDRMRKLPVYVAGEGMIALAVGSIPAAWALGWLSMPFLYGVAFLIGSVYVTAGSAAQIVLTQIVPRERLVEAHAKNALAGSIAEVAGPGAAGALIRMVGAPFALLADAVLLVASVLILRGLKIEESPHALVKGAFRAVLVEGMRFVAGHKLLVLLAVLVGSWQLCNHMAMVMQVLFATRELGLDEGQLGLCYIGLGIGTISAGFFGDRLSSRLGVGRCLLLGIFMTGIGWIQLAFAPANRWGVASFVLMLMCFGVGAVLIFINFLALRQSVTPQPLLGRMTSTMRWLILLPAPLGALIGGWLGEHLGLRYALAAGGFAALAVAGVGLVFTHLRDVRQLPQQAH</sequence>
<feature type="transmembrane region" description="Helical" evidence="7">
    <location>
        <begin position="32"/>
        <end position="58"/>
    </location>
</feature>
<keyword evidence="2" id="KW-0813">Transport</keyword>
<feature type="transmembrane region" description="Helical" evidence="7">
    <location>
        <begin position="237"/>
        <end position="261"/>
    </location>
</feature>
<evidence type="ECO:0000313" key="10">
    <source>
        <dbReference type="Proteomes" id="UP000617041"/>
    </source>
</evidence>
<reference evidence="9" key="1">
    <citation type="submission" date="2020-12" db="EMBL/GenBank/DDBJ databases">
        <title>Ramlibacter sp. nov., isolated from a freshwater alga, Cryptomonas.</title>
        <authorList>
            <person name="Kim H.M."/>
            <person name="Jeon C.O."/>
        </authorList>
    </citation>
    <scope>NUCLEOTIDE SEQUENCE</scope>
    <source>
        <strain evidence="9">CrO1</strain>
    </source>
</reference>
<dbReference type="PROSITE" id="PS50850">
    <property type="entry name" value="MFS"/>
    <property type="match status" value="1"/>
</dbReference>